<dbReference type="Proteomes" id="UP001396334">
    <property type="component" value="Unassembled WGS sequence"/>
</dbReference>
<feature type="region of interest" description="Disordered" evidence="1">
    <location>
        <begin position="33"/>
        <end position="67"/>
    </location>
</feature>
<gene>
    <name evidence="2" type="ORF">V6N11_025951</name>
</gene>
<dbReference type="EMBL" id="JBBPBN010000011">
    <property type="protein sequence ID" value="KAK9028812.1"/>
    <property type="molecule type" value="Genomic_DNA"/>
</dbReference>
<keyword evidence="3" id="KW-1185">Reference proteome</keyword>
<evidence type="ECO:0000256" key="1">
    <source>
        <dbReference type="SAM" id="MobiDB-lite"/>
    </source>
</evidence>
<name>A0ABR2SU85_9ROSI</name>
<sequence>MAPVSPGVVQASTGLLPSFSSWSSSSNLPCPLLLGQQGQRRRDLVRPSVSTRAAASPSPSSSSDALL</sequence>
<comment type="caution">
    <text evidence="2">The sequence shown here is derived from an EMBL/GenBank/DDBJ whole genome shotgun (WGS) entry which is preliminary data.</text>
</comment>
<evidence type="ECO:0000313" key="2">
    <source>
        <dbReference type="EMBL" id="KAK9028812.1"/>
    </source>
</evidence>
<accession>A0ABR2SU85</accession>
<feature type="compositionally biased region" description="Low complexity" evidence="1">
    <location>
        <begin position="46"/>
        <end position="67"/>
    </location>
</feature>
<reference evidence="2 3" key="1">
    <citation type="journal article" date="2024" name="G3 (Bethesda)">
        <title>Genome assembly of Hibiscus sabdariffa L. provides insights into metabolisms of medicinal natural products.</title>
        <authorList>
            <person name="Kim T."/>
        </authorList>
    </citation>
    <scope>NUCLEOTIDE SEQUENCE [LARGE SCALE GENOMIC DNA]</scope>
    <source>
        <strain evidence="2">TK-2024</strain>
        <tissue evidence="2">Old leaves</tissue>
    </source>
</reference>
<protein>
    <submittedName>
        <fullName evidence="2">Uncharacterized protein</fullName>
    </submittedName>
</protein>
<proteinExistence type="predicted"/>
<organism evidence="2 3">
    <name type="scientific">Hibiscus sabdariffa</name>
    <name type="common">roselle</name>
    <dbReference type="NCBI Taxonomy" id="183260"/>
    <lineage>
        <taxon>Eukaryota</taxon>
        <taxon>Viridiplantae</taxon>
        <taxon>Streptophyta</taxon>
        <taxon>Embryophyta</taxon>
        <taxon>Tracheophyta</taxon>
        <taxon>Spermatophyta</taxon>
        <taxon>Magnoliopsida</taxon>
        <taxon>eudicotyledons</taxon>
        <taxon>Gunneridae</taxon>
        <taxon>Pentapetalae</taxon>
        <taxon>rosids</taxon>
        <taxon>malvids</taxon>
        <taxon>Malvales</taxon>
        <taxon>Malvaceae</taxon>
        <taxon>Malvoideae</taxon>
        <taxon>Hibiscus</taxon>
    </lineage>
</organism>
<evidence type="ECO:0000313" key="3">
    <source>
        <dbReference type="Proteomes" id="UP001396334"/>
    </source>
</evidence>